<evidence type="ECO:0000313" key="1">
    <source>
        <dbReference type="EMBL" id="ROL41616.1"/>
    </source>
</evidence>
<sequence>MFIRTTVTYDVPSHVRKEAVCVLSQNMSSFYRTVFTPCAFEVWYSLPVLALNTLSYSPTLWGELLIAALLAGISCTGADLCGLFPEINAISGMPRSPTLYVAACEIILVSHTSSKAFER</sequence>
<dbReference type="AlphaFoldDB" id="A0A3N0Y5X8"/>
<dbReference type="Proteomes" id="UP000281406">
    <property type="component" value="Unassembled WGS sequence"/>
</dbReference>
<organism evidence="1 2">
    <name type="scientific">Anabarilius grahami</name>
    <name type="common">Kanglang fish</name>
    <name type="synonym">Barilius grahami</name>
    <dbReference type="NCBI Taxonomy" id="495550"/>
    <lineage>
        <taxon>Eukaryota</taxon>
        <taxon>Metazoa</taxon>
        <taxon>Chordata</taxon>
        <taxon>Craniata</taxon>
        <taxon>Vertebrata</taxon>
        <taxon>Euteleostomi</taxon>
        <taxon>Actinopterygii</taxon>
        <taxon>Neopterygii</taxon>
        <taxon>Teleostei</taxon>
        <taxon>Ostariophysi</taxon>
        <taxon>Cypriniformes</taxon>
        <taxon>Xenocyprididae</taxon>
        <taxon>Xenocypridinae</taxon>
        <taxon>Xenocypridinae incertae sedis</taxon>
        <taxon>Anabarilius</taxon>
    </lineage>
</organism>
<name>A0A3N0Y5X8_ANAGA</name>
<gene>
    <name evidence="1" type="ORF">DPX16_22959</name>
</gene>
<reference evidence="1 2" key="1">
    <citation type="submission" date="2018-10" db="EMBL/GenBank/DDBJ databases">
        <title>Genome assembly for a Yunnan-Guizhou Plateau 3E fish, Anabarilius grahami (Regan), and its evolutionary and genetic applications.</title>
        <authorList>
            <person name="Jiang W."/>
        </authorList>
    </citation>
    <scope>NUCLEOTIDE SEQUENCE [LARGE SCALE GENOMIC DNA]</scope>
    <source>
        <strain evidence="1">AG-KIZ</strain>
        <tissue evidence="1">Muscle</tissue>
    </source>
</reference>
<dbReference type="EMBL" id="RJVU01051590">
    <property type="protein sequence ID" value="ROL41616.1"/>
    <property type="molecule type" value="Genomic_DNA"/>
</dbReference>
<protein>
    <submittedName>
        <fullName evidence="1">Uncharacterized protein</fullName>
    </submittedName>
</protein>
<proteinExistence type="predicted"/>
<evidence type="ECO:0000313" key="2">
    <source>
        <dbReference type="Proteomes" id="UP000281406"/>
    </source>
</evidence>
<accession>A0A3N0Y5X8</accession>
<comment type="caution">
    <text evidence="1">The sequence shown here is derived from an EMBL/GenBank/DDBJ whole genome shotgun (WGS) entry which is preliminary data.</text>
</comment>
<keyword evidence="2" id="KW-1185">Reference proteome</keyword>